<feature type="region of interest" description="Disordered" evidence="1">
    <location>
        <begin position="13"/>
        <end position="34"/>
    </location>
</feature>
<gene>
    <name evidence="2" type="ORF">METZ01_LOCUS382396</name>
</gene>
<reference evidence="2" key="1">
    <citation type="submission" date="2018-05" db="EMBL/GenBank/DDBJ databases">
        <authorList>
            <person name="Lanie J.A."/>
            <person name="Ng W.-L."/>
            <person name="Kazmierczak K.M."/>
            <person name="Andrzejewski T.M."/>
            <person name="Davidsen T.M."/>
            <person name="Wayne K.J."/>
            <person name="Tettelin H."/>
            <person name="Glass J.I."/>
            <person name="Rusch D."/>
            <person name="Podicherti R."/>
            <person name="Tsui H.-C.T."/>
            <person name="Winkler M.E."/>
        </authorList>
    </citation>
    <scope>NUCLEOTIDE SEQUENCE</scope>
</reference>
<proteinExistence type="predicted"/>
<evidence type="ECO:0000256" key="1">
    <source>
        <dbReference type="SAM" id="MobiDB-lite"/>
    </source>
</evidence>
<protein>
    <submittedName>
        <fullName evidence="2">Uncharacterized protein</fullName>
    </submittedName>
</protein>
<dbReference type="AlphaFoldDB" id="A0A382U6B3"/>
<name>A0A382U6B3_9ZZZZ</name>
<evidence type="ECO:0000313" key="2">
    <source>
        <dbReference type="EMBL" id="SVD29542.1"/>
    </source>
</evidence>
<dbReference type="EMBL" id="UINC01141663">
    <property type="protein sequence ID" value="SVD29542.1"/>
    <property type="molecule type" value="Genomic_DNA"/>
</dbReference>
<organism evidence="2">
    <name type="scientific">marine metagenome</name>
    <dbReference type="NCBI Taxonomy" id="408172"/>
    <lineage>
        <taxon>unclassified sequences</taxon>
        <taxon>metagenomes</taxon>
        <taxon>ecological metagenomes</taxon>
    </lineage>
</organism>
<sequence>MAFMDTESVREFATRTNRPIPGQSLTNDVDTPAPYERPPEFRTKEEAANYFFKLITAEENFDAFMDLLSDGVPVMNIVQVLLTKSFEDGEINPDMMLMLAEPLAYILLGLAEREGIKAVIVDDEEEKEKNTFRAKLQTIKNPKDDEEVPMVEKIQEVPSLMSRSQKGEQ</sequence>
<accession>A0A382U6B3</accession>